<dbReference type="Gene3D" id="3.20.20.190">
    <property type="entry name" value="Phosphatidylinositol (PI) phosphodiesterase"/>
    <property type="match status" value="1"/>
</dbReference>
<keyword evidence="5 8" id="KW-1133">Transmembrane helix</keyword>
<dbReference type="GO" id="GO:0006629">
    <property type="term" value="P:lipid metabolic process"/>
    <property type="evidence" value="ECO:0007669"/>
    <property type="project" value="InterPro"/>
</dbReference>
<feature type="transmembrane region" description="Helical" evidence="8">
    <location>
        <begin position="42"/>
        <end position="63"/>
    </location>
</feature>
<keyword evidence="3 8" id="KW-0812">Transmembrane</keyword>
<evidence type="ECO:0000256" key="1">
    <source>
        <dbReference type="ARBA" id="ARBA00004141"/>
    </source>
</evidence>
<evidence type="ECO:0000256" key="7">
    <source>
        <dbReference type="ARBA" id="ARBA00023180"/>
    </source>
</evidence>
<dbReference type="GO" id="GO:0045666">
    <property type="term" value="P:positive regulation of neuron differentiation"/>
    <property type="evidence" value="ECO:0007669"/>
    <property type="project" value="TreeGrafter"/>
</dbReference>
<keyword evidence="4" id="KW-0378">Hydrolase</keyword>
<evidence type="ECO:0000256" key="4">
    <source>
        <dbReference type="ARBA" id="ARBA00022801"/>
    </source>
</evidence>
<evidence type="ECO:0000256" key="3">
    <source>
        <dbReference type="ARBA" id="ARBA00022692"/>
    </source>
</evidence>
<evidence type="ECO:0000256" key="5">
    <source>
        <dbReference type="ARBA" id="ARBA00022989"/>
    </source>
</evidence>
<dbReference type="AlphaFoldDB" id="A0A8C9SD51"/>
<comment type="similarity">
    <text evidence="2">Belongs to the glycerophosphoryl diester phosphodiesterase family.</text>
</comment>
<dbReference type="OrthoDB" id="1058301at2759"/>
<dbReference type="Proteomes" id="UP000694397">
    <property type="component" value="Chromosome 25"/>
</dbReference>
<proteinExistence type="inferred from homology"/>
<dbReference type="SUPFAM" id="SSF51695">
    <property type="entry name" value="PLC-like phosphodiesterases"/>
    <property type="match status" value="1"/>
</dbReference>
<reference evidence="10" key="2">
    <citation type="submission" date="2025-08" db="UniProtKB">
        <authorList>
            <consortium name="Ensembl"/>
        </authorList>
    </citation>
    <scope>IDENTIFICATION</scope>
</reference>
<dbReference type="Ensembl" id="ENSSFOT00015033907.2">
    <property type="protein sequence ID" value="ENSSFOP00015033530.2"/>
    <property type="gene ID" value="ENSSFOG00015021376.2"/>
</dbReference>
<name>A0A8C9SD51_SCLFO</name>
<keyword evidence="11" id="KW-1185">Reference proteome</keyword>
<evidence type="ECO:0000256" key="2">
    <source>
        <dbReference type="ARBA" id="ARBA00007277"/>
    </source>
</evidence>
<dbReference type="PROSITE" id="PS51704">
    <property type="entry name" value="GP_PDE"/>
    <property type="match status" value="1"/>
</dbReference>
<keyword evidence="7" id="KW-0325">Glycoprotein</keyword>
<dbReference type="GeneTree" id="ENSGT00940000159690"/>
<dbReference type="PANTHER" id="PTHR23344">
    <property type="entry name" value="GLYCEROPHOSPHORYL DIESTER PHOSPHODIESTERASE"/>
    <property type="match status" value="1"/>
</dbReference>
<feature type="transmembrane region" description="Helical" evidence="8">
    <location>
        <begin position="83"/>
        <end position="110"/>
    </location>
</feature>
<feature type="transmembrane region" description="Helical" evidence="8">
    <location>
        <begin position="192"/>
        <end position="214"/>
    </location>
</feature>
<feature type="domain" description="GP-PDE" evidence="9">
    <location>
        <begin position="233"/>
        <end position="491"/>
    </location>
</feature>
<dbReference type="PANTHER" id="PTHR23344:SF49">
    <property type="entry name" value="GLYCEROPHOSPHODIESTER PHOSPHODIESTERASE DOMAIN-CONTAINING 5A"/>
    <property type="match status" value="1"/>
</dbReference>
<evidence type="ECO:0000313" key="10">
    <source>
        <dbReference type="Ensembl" id="ENSSFOP00015033530.2"/>
    </source>
</evidence>
<keyword evidence="6 8" id="KW-0472">Membrane</keyword>
<feature type="transmembrane region" description="Helical" evidence="8">
    <location>
        <begin position="162"/>
        <end position="180"/>
    </location>
</feature>
<feature type="transmembrane region" description="Helical" evidence="8">
    <location>
        <begin position="122"/>
        <end position="142"/>
    </location>
</feature>
<comment type="subcellular location">
    <subcellularLocation>
        <location evidence="1">Membrane</location>
        <topology evidence="1">Multi-pass membrane protein</topology>
    </subcellularLocation>
</comment>
<dbReference type="GO" id="GO:0005886">
    <property type="term" value="C:plasma membrane"/>
    <property type="evidence" value="ECO:0007669"/>
    <property type="project" value="TreeGrafter"/>
</dbReference>
<protein>
    <submittedName>
        <fullName evidence="10">Glycerophosphodiester phosphodiesterase domain containing 5</fullName>
    </submittedName>
</protein>
<evidence type="ECO:0000313" key="11">
    <source>
        <dbReference type="Proteomes" id="UP000694397"/>
    </source>
</evidence>
<organism evidence="10 11">
    <name type="scientific">Scleropages formosus</name>
    <name type="common">Asian bonytongue</name>
    <name type="synonym">Osteoglossum formosum</name>
    <dbReference type="NCBI Taxonomy" id="113540"/>
    <lineage>
        <taxon>Eukaryota</taxon>
        <taxon>Metazoa</taxon>
        <taxon>Chordata</taxon>
        <taxon>Craniata</taxon>
        <taxon>Vertebrata</taxon>
        <taxon>Euteleostomi</taxon>
        <taxon>Actinopterygii</taxon>
        <taxon>Neopterygii</taxon>
        <taxon>Teleostei</taxon>
        <taxon>Osteoglossocephala</taxon>
        <taxon>Osteoglossomorpha</taxon>
        <taxon>Osteoglossiformes</taxon>
        <taxon>Osteoglossidae</taxon>
        <taxon>Scleropages</taxon>
    </lineage>
</organism>
<reference evidence="10" key="3">
    <citation type="submission" date="2025-09" db="UniProtKB">
        <authorList>
            <consortium name="Ensembl"/>
        </authorList>
    </citation>
    <scope>IDENTIFICATION</scope>
</reference>
<evidence type="ECO:0000259" key="9">
    <source>
        <dbReference type="PROSITE" id="PS51704"/>
    </source>
</evidence>
<reference evidence="10 11" key="1">
    <citation type="submission" date="2019-04" db="EMBL/GenBank/DDBJ databases">
        <authorList>
            <consortium name="Wellcome Sanger Institute Data Sharing"/>
        </authorList>
    </citation>
    <scope>NUCLEOTIDE SEQUENCE [LARGE SCALE GENOMIC DNA]</scope>
</reference>
<accession>A0A8C9SD51</accession>
<dbReference type="InterPro" id="IPR017946">
    <property type="entry name" value="PLC-like_Pdiesterase_TIM-brl"/>
</dbReference>
<evidence type="ECO:0000256" key="6">
    <source>
        <dbReference type="ARBA" id="ARBA00023136"/>
    </source>
</evidence>
<sequence length="603" mass="68828">MVKHQPLQVYERQLCLSCLTGIYGCRWKRYQRSHDNSTKWECLWFIILFLTFILLLCWAFFWWSARNDYSEFNWLLYNRSGDWTDSTVAIVTTTAASFTYVAFLMILALCHIAVGQQLNLFWLHKTLVTAALLSTIAGLIYINRLWGDEWNTIVISLQSMGPFLHIGALAAITMLAWLVAGQVIHVERTSKCACTSFTLLLLGYLGAILCLYLAPLAITAPCLMDSDHLSPRPAVIGRRGAPTLAPENTFLSFTKALQQKVSGLEADVTISLDGVPFLMRDHSLRRTTDVDRLFPKRQFDGASSFSWAELSTLNAGQWFLRDDPFWIVQYMTPKERAQVANQSVCRLEEMLQLAVESNCSVLFHLRRPPLGHPRHVSWVNDTLQVVLRSGTPQKRVMWTPDWDREVVRQVASGFQQTSEEKLSTEALQDQGILQVYLRYNQVTRSDLREFSANNLSVTLYTVNEPWLYSALWCSGVSSVSSDAPHVLRNVPYPVWLMSPGEYCLIWILSDLISFAIIIGIFIFQKWRMSGVRSYNPEQIMLSAAVRRSSQDVSLMKEKLIFSGIYEDRLSFCTSHQGDLLLWSHACHVRVSLLTCALFSLIHF</sequence>
<dbReference type="InterPro" id="IPR030395">
    <property type="entry name" value="GP_PDE_dom"/>
</dbReference>
<dbReference type="PROSITE" id="PS51257">
    <property type="entry name" value="PROKAR_LIPOPROTEIN"/>
    <property type="match status" value="1"/>
</dbReference>
<dbReference type="Pfam" id="PF03009">
    <property type="entry name" value="GDPD"/>
    <property type="match status" value="1"/>
</dbReference>
<dbReference type="GO" id="GO:0008889">
    <property type="term" value="F:glycerophosphodiester phosphodiesterase activity"/>
    <property type="evidence" value="ECO:0007669"/>
    <property type="project" value="TreeGrafter"/>
</dbReference>
<feature type="transmembrane region" description="Helical" evidence="8">
    <location>
        <begin position="504"/>
        <end position="523"/>
    </location>
</feature>
<evidence type="ECO:0000256" key="8">
    <source>
        <dbReference type="SAM" id="Phobius"/>
    </source>
</evidence>
<gene>
    <name evidence="10" type="primary">GDPD5</name>
    <name evidence="10" type="synonym">LOC108921756</name>
</gene>